<reference evidence="2 3" key="1">
    <citation type="submission" date="2024-03" db="EMBL/GenBank/DDBJ databases">
        <title>Natural products discovery in diverse microorganisms through a two-stage MS feature dereplication strategy.</title>
        <authorList>
            <person name="Zhang R."/>
        </authorList>
    </citation>
    <scope>NUCLEOTIDE SEQUENCE [LARGE SCALE GENOMIC DNA]</scope>
    <source>
        <strain evidence="2 3">18930</strain>
    </source>
</reference>
<feature type="transmembrane region" description="Helical" evidence="1">
    <location>
        <begin position="142"/>
        <end position="159"/>
    </location>
</feature>
<gene>
    <name evidence="2" type="ORF">WDS16_25330</name>
</gene>
<evidence type="ECO:0000256" key="1">
    <source>
        <dbReference type="SAM" id="Phobius"/>
    </source>
</evidence>
<keyword evidence="1" id="KW-1133">Transmembrane helix</keyword>
<organism evidence="2 3">
    <name type="scientific">Rhodococcus sovatensis</name>
    <dbReference type="NCBI Taxonomy" id="1805840"/>
    <lineage>
        <taxon>Bacteria</taxon>
        <taxon>Bacillati</taxon>
        <taxon>Actinomycetota</taxon>
        <taxon>Actinomycetes</taxon>
        <taxon>Mycobacteriales</taxon>
        <taxon>Nocardiaceae</taxon>
        <taxon>Rhodococcus</taxon>
    </lineage>
</organism>
<evidence type="ECO:0000313" key="3">
    <source>
        <dbReference type="Proteomes" id="UP001432000"/>
    </source>
</evidence>
<accession>A0ABZ2PI20</accession>
<dbReference type="EMBL" id="CP147846">
    <property type="protein sequence ID" value="WXG68472.1"/>
    <property type="molecule type" value="Genomic_DNA"/>
</dbReference>
<dbReference type="Proteomes" id="UP001432000">
    <property type="component" value="Chromosome"/>
</dbReference>
<feature type="transmembrane region" description="Helical" evidence="1">
    <location>
        <begin position="120"/>
        <end position="137"/>
    </location>
</feature>
<sequence length="192" mass="19804">MNSASQSNSSADEARQLVGDIETWSNQGRRMSSPVWFPLLCVAVAVLAAVPAAIVLGESRSGLYWAVMAPATAIASGWFFATRRVQPPVKLGVVVLLTGAVMLVATMALVWILGGPVAAVGPWLVLGIGLGIFALVWRSITTALVAVASLVSATAVALADLDVGYALVALVVGLVAAVAVFVELIRDDTIHA</sequence>
<protein>
    <submittedName>
        <fullName evidence="2">Uncharacterized protein</fullName>
    </submittedName>
</protein>
<keyword evidence="1" id="KW-0472">Membrane</keyword>
<feature type="transmembrane region" description="Helical" evidence="1">
    <location>
        <begin position="35"/>
        <end position="56"/>
    </location>
</feature>
<name>A0ABZ2PI20_9NOCA</name>
<proteinExistence type="predicted"/>
<evidence type="ECO:0000313" key="2">
    <source>
        <dbReference type="EMBL" id="WXG68472.1"/>
    </source>
</evidence>
<dbReference type="RefSeq" id="WP_338888701.1">
    <property type="nucleotide sequence ID" value="NZ_CP147846.1"/>
</dbReference>
<feature type="transmembrane region" description="Helical" evidence="1">
    <location>
        <begin position="93"/>
        <end position="114"/>
    </location>
</feature>
<keyword evidence="1" id="KW-0812">Transmembrane</keyword>
<feature type="transmembrane region" description="Helical" evidence="1">
    <location>
        <begin position="165"/>
        <end position="185"/>
    </location>
</feature>
<feature type="transmembrane region" description="Helical" evidence="1">
    <location>
        <begin position="62"/>
        <end position="81"/>
    </location>
</feature>
<keyword evidence="3" id="KW-1185">Reference proteome</keyword>